<dbReference type="EMBL" id="CP025583">
    <property type="protein sequence ID" value="AUM75127.1"/>
    <property type="molecule type" value="Genomic_DNA"/>
</dbReference>
<protein>
    <submittedName>
        <fullName evidence="1">Gluconate 2-dehydrogenase</fullName>
    </submittedName>
</protein>
<gene>
    <name evidence="1" type="ORF">CYR75_13250</name>
</gene>
<sequence>MARHPDAHRWGELDRRAFLGATAGGSVLALTAARVSAQEVEAVPLENVERQFFQPHEWALMLALCDTLIPAEGEGPGALEARVPVFIDRQLASFWGQADWWYMEGPHYPDANPLQGFQSPLTMAQIFRGGIEHFDDWCRDNHGGALVDLDANARHAAVTELMDHKTGLPPELRDFPDFLLTSLRQGYLSDPRHGGNHQMLAWKHVGYPGARGNFLEWTDPARDDMPYPLGPVSIEGDRG</sequence>
<dbReference type="OrthoDB" id="8400810at2"/>
<dbReference type="PROSITE" id="PS51318">
    <property type="entry name" value="TAT"/>
    <property type="match status" value="1"/>
</dbReference>
<dbReference type="AlphaFoldDB" id="A0A2K9MHK9"/>
<dbReference type="InterPro" id="IPR006311">
    <property type="entry name" value="TAT_signal"/>
</dbReference>
<evidence type="ECO:0000313" key="1">
    <source>
        <dbReference type="EMBL" id="AUM75127.1"/>
    </source>
</evidence>
<accession>A0A2K9MHK9</accession>
<reference evidence="2" key="1">
    <citation type="submission" date="2017-12" db="EMBL/GenBank/DDBJ databases">
        <title>Genomic analysis of Paracoccus sp. CBA4604.</title>
        <authorList>
            <person name="Roh S.W."/>
            <person name="Kim J.Y."/>
            <person name="Kim J.S."/>
        </authorList>
    </citation>
    <scope>NUCLEOTIDE SEQUENCE [LARGE SCALE GENOMIC DNA]</scope>
    <source>
        <strain evidence="2">CBA4604</strain>
    </source>
</reference>
<keyword evidence="2" id="KW-1185">Reference proteome</keyword>
<dbReference type="Proteomes" id="UP000234882">
    <property type="component" value="Chromosome"/>
</dbReference>
<dbReference type="InterPro" id="IPR027056">
    <property type="entry name" value="Gluconate_2DH_su3"/>
</dbReference>
<organism evidence="1 2">
    <name type="scientific">Paracoccus jeotgali</name>
    <dbReference type="NCBI Taxonomy" id="2065379"/>
    <lineage>
        <taxon>Bacteria</taxon>
        <taxon>Pseudomonadati</taxon>
        <taxon>Pseudomonadota</taxon>
        <taxon>Alphaproteobacteria</taxon>
        <taxon>Rhodobacterales</taxon>
        <taxon>Paracoccaceae</taxon>
        <taxon>Paracoccus</taxon>
    </lineage>
</organism>
<name>A0A2K9MHK9_9RHOB</name>
<dbReference type="KEGG" id="paru:CYR75_13250"/>
<evidence type="ECO:0000313" key="2">
    <source>
        <dbReference type="Proteomes" id="UP000234882"/>
    </source>
</evidence>
<dbReference type="Pfam" id="PF13618">
    <property type="entry name" value="Gluconate_2-dh3"/>
    <property type="match status" value="1"/>
</dbReference>
<proteinExistence type="predicted"/>